<feature type="domain" description="Integrase catalytic" evidence="2">
    <location>
        <begin position="211"/>
        <end position="374"/>
    </location>
</feature>
<feature type="coiled-coil region" evidence="1">
    <location>
        <begin position="53"/>
        <end position="80"/>
    </location>
</feature>
<dbReference type="PANTHER" id="PTHR46889:SF4">
    <property type="entry name" value="TRANSPOSASE INSO FOR INSERTION SEQUENCE ELEMENT IS911B-RELATED"/>
    <property type="match status" value="1"/>
</dbReference>
<dbReference type="InterPro" id="IPR048020">
    <property type="entry name" value="Transpos_IS3"/>
</dbReference>
<dbReference type="Pfam" id="PF00665">
    <property type="entry name" value="rve"/>
    <property type="match status" value="1"/>
</dbReference>
<dbReference type="Pfam" id="PF01527">
    <property type="entry name" value="HTH_Tnp_1"/>
    <property type="match status" value="1"/>
</dbReference>
<accession>A0ABX2QLQ2</accession>
<dbReference type="InterPro" id="IPR002514">
    <property type="entry name" value="Transposase_8"/>
</dbReference>
<evidence type="ECO:0000313" key="3">
    <source>
        <dbReference type="EMBL" id="NVP58731.1"/>
    </source>
</evidence>
<dbReference type="InterPro" id="IPR012337">
    <property type="entry name" value="RNaseH-like_sf"/>
</dbReference>
<proteinExistence type="predicted"/>
<dbReference type="InterPro" id="IPR025948">
    <property type="entry name" value="HTH-like_dom"/>
</dbReference>
<dbReference type="Gene3D" id="1.10.10.60">
    <property type="entry name" value="Homeodomain-like"/>
    <property type="match status" value="1"/>
</dbReference>
<dbReference type="Pfam" id="PF13333">
    <property type="entry name" value="rve_2"/>
    <property type="match status" value="1"/>
</dbReference>
<dbReference type="PANTHER" id="PTHR46889">
    <property type="entry name" value="TRANSPOSASE INSF FOR INSERTION SEQUENCE IS3B-RELATED"/>
    <property type="match status" value="1"/>
</dbReference>
<evidence type="ECO:0000259" key="2">
    <source>
        <dbReference type="PROSITE" id="PS50994"/>
    </source>
</evidence>
<dbReference type="RefSeq" id="WP_176952619.1">
    <property type="nucleotide sequence ID" value="NZ_JABXYK010000044.1"/>
</dbReference>
<dbReference type="InterPro" id="IPR001584">
    <property type="entry name" value="Integrase_cat-core"/>
</dbReference>
<evidence type="ECO:0000256" key="1">
    <source>
        <dbReference type="SAM" id="Coils"/>
    </source>
</evidence>
<dbReference type="Pfam" id="PF13276">
    <property type="entry name" value="HTH_21"/>
    <property type="match status" value="1"/>
</dbReference>
<keyword evidence="1" id="KW-0175">Coiled coil</keyword>
<dbReference type="Proteomes" id="UP000659172">
    <property type="component" value="Unassembled WGS sequence"/>
</dbReference>
<protein>
    <submittedName>
        <fullName evidence="3">IS3 family transposase</fullName>
    </submittedName>
</protein>
<keyword evidence="4" id="KW-1185">Reference proteome</keyword>
<name>A0ABX2QLQ2_9HYPH</name>
<dbReference type="InterPro" id="IPR009057">
    <property type="entry name" value="Homeodomain-like_sf"/>
</dbReference>
<gene>
    <name evidence="3" type="ORF">HV823_26305</name>
</gene>
<organism evidence="3 4">
    <name type="scientific">Mycoplana rhizolycopersici</name>
    <dbReference type="NCBI Taxonomy" id="2746702"/>
    <lineage>
        <taxon>Bacteria</taxon>
        <taxon>Pseudomonadati</taxon>
        <taxon>Pseudomonadota</taxon>
        <taxon>Alphaproteobacteria</taxon>
        <taxon>Hyphomicrobiales</taxon>
        <taxon>Rhizobiaceae</taxon>
        <taxon>Mycoplana</taxon>
    </lineage>
</organism>
<dbReference type="NCBIfam" id="NF033516">
    <property type="entry name" value="transpos_IS3"/>
    <property type="match status" value="1"/>
</dbReference>
<dbReference type="PROSITE" id="PS50994">
    <property type="entry name" value="INTEGRASE"/>
    <property type="match status" value="1"/>
</dbReference>
<reference evidence="3 4" key="1">
    <citation type="submission" date="2020-06" db="EMBL/GenBank/DDBJ databases">
        <title>Rhizobium sp.nov. isolated from the tomato plant.</title>
        <authorList>
            <person name="Thin K.K."/>
            <person name="Zhang X."/>
            <person name="He S."/>
        </authorList>
    </citation>
    <scope>NUCLEOTIDE SEQUENCE [LARGE SCALE GENOMIC DNA]</scope>
    <source>
        <strain evidence="3 4">DBTS2</strain>
    </source>
</reference>
<comment type="caution">
    <text evidence="3">The sequence shown here is derived from an EMBL/GenBank/DDBJ whole genome shotgun (WGS) entry which is preliminary data.</text>
</comment>
<dbReference type="Gene3D" id="3.30.420.10">
    <property type="entry name" value="Ribonuclease H-like superfamily/Ribonuclease H"/>
    <property type="match status" value="1"/>
</dbReference>
<evidence type="ECO:0000313" key="4">
    <source>
        <dbReference type="Proteomes" id="UP000659172"/>
    </source>
</evidence>
<dbReference type="SUPFAM" id="SSF46689">
    <property type="entry name" value="Homeodomain-like"/>
    <property type="match status" value="1"/>
</dbReference>
<sequence>MGKANFTEEFKRDAVRQITERGYPVAEVSQRLGVSQHSLYEWKKKFGTSNGKASDEADEVRRLKKELARVTEERDILKKANRVLRQGCKVKYAFISLHRLRFSVRTMCRLLHVHPSGFYAWLKNPLSKRASEDKRQTDLLLQAWEESGKVYGYRKLHDDLLDQGEMCSPNRVARLTRLAGIKAQIGYKRRPGIYGGRPSIVIDNTLDRQFDVAAPDKAWVTDITYIRTNQGFAYLAVVIDLYSRRVIGWSMQSRQTTDVVLQALLMAVWRRKPKDKVLVHSDQGSQFTSMDWASFLKHHNLVHSMSRRGNCHDNAVAESFFNLLKRERIRRRVYRSRDEARQDVFDYIEMFYNPKRKHVRNGMLSPVEFEMRQKT</sequence>
<dbReference type="EMBL" id="JABXYK010000044">
    <property type="protein sequence ID" value="NVP58731.1"/>
    <property type="molecule type" value="Genomic_DNA"/>
</dbReference>
<dbReference type="InterPro" id="IPR036397">
    <property type="entry name" value="RNaseH_sf"/>
</dbReference>
<dbReference type="InterPro" id="IPR050900">
    <property type="entry name" value="Transposase_IS3/IS150/IS904"/>
</dbReference>
<dbReference type="SUPFAM" id="SSF53098">
    <property type="entry name" value="Ribonuclease H-like"/>
    <property type="match status" value="1"/>
</dbReference>